<dbReference type="Proteomes" id="UP000006701">
    <property type="component" value="Unassembled WGS sequence"/>
</dbReference>
<accession>A1CG43</accession>
<dbReference type="HOGENOM" id="CLU_095026_0_0_1"/>
<evidence type="ECO:0000313" key="2">
    <source>
        <dbReference type="Proteomes" id="UP000006701"/>
    </source>
</evidence>
<name>A1CG43_ASPCL</name>
<dbReference type="eggNOG" id="ENOG502SVRN">
    <property type="taxonomic scope" value="Eukaryota"/>
</dbReference>
<dbReference type="EMBL" id="DS027053">
    <property type="protein sequence ID" value="EAW10923.1"/>
    <property type="molecule type" value="Genomic_DNA"/>
</dbReference>
<reference evidence="1 2" key="1">
    <citation type="journal article" date="2008" name="PLoS Genet.">
        <title>Genomic islands in the pathogenic filamentous fungus Aspergillus fumigatus.</title>
        <authorList>
            <person name="Fedorova N.D."/>
            <person name="Khaldi N."/>
            <person name="Joardar V.S."/>
            <person name="Maiti R."/>
            <person name="Amedeo P."/>
            <person name="Anderson M.J."/>
            <person name="Crabtree J."/>
            <person name="Silva J.C."/>
            <person name="Badger J.H."/>
            <person name="Albarraq A."/>
            <person name="Angiuoli S."/>
            <person name="Bussey H."/>
            <person name="Bowyer P."/>
            <person name="Cotty P.J."/>
            <person name="Dyer P.S."/>
            <person name="Egan A."/>
            <person name="Galens K."/>
            <person name="Fraser-Liggett C.M."/>
            <person name="Haas B.J."/>
            <person name="Inman J.M."/>
            <person name="Kent R."/>
            <person name="Lemieux S."/>
            <person name="Malavazi I."/>
            <person name="Orvis J."/>
            <person name="Roemer T."/>
            <person name="Ronning C.M."/>
            <person name="Sundaram J.P."/>
            <person name="Sutton G."/>
            <person name="Turner G."/>
            <person name="Venter J.C."/>
            <person name="White O.R."/>
            <person name="Whitty B.R."/>
            <person name="Youngman P."/>
            <person name="Wolfe K.H."/>
            <person name="Goldman G.H."/>
            <person name="Wortman J.R."/>
            <person name="Jiang B."/>
            <person name="Denning D.W."/>
            <person name="Nierman W.C."/>
        </authorList>
    </citation>
    <scope>NUCLEOTIDE SEQUENCE [LARGE SCALE GENOMIC DNA]</scope>
    <source>
        <strain evidence="2">ATCC 1007 / CBS 513.65 / DSM 816 / NCTC 3887 / NRRL 1</strain>
    </source>
</reference>
<gene>
    <name evidence="1" type="ORF">ACLA_065570</name>
</gene>
<dbReference type="KEGG" id="act:ACLA_065570"/>
<evidence type="ECO:0000313" key="1">
    <source>
        <dbReference type="EMBL" id="EAW10923.1"/>
    </source>
</evidence>
<dbReference type="RefSeq" id="XP_001272349.1">
    <property type="nucleotide sequence ID" value="XM_001272348.1"/>
</dbReference>
<sequence length="244" mass="27052">MGRSKHTFDADDATLVDTSSTYQTSMAQSSALQHTIPPNQSSPARLYHIYNSLWRHDYNVSTGDKAPLYHVNNSSLTPKKPDLTIHAGTSISAPVVAVCKFLHFSRHFKVGLGDPQSPNSVTWEDLVCLSFVHVRYRFQMTVDTGNGIERRPFVWKHTYSVGVGDTKPSLLTWRNFKLVDEATDQLIAVFTSNSWGYKKSGKLELHANFGQEFDLMVIITGLALYERQRRQRASSSGGGGGGGG</sequence>
<dbReference type="STRING" id="344612.A1CG43"/>
<organism evidence="1 2">
    <name type="scientific">Aspergillus clavatus (strain ATCC 1007 / CBS 513.65 / DSM 816 / NCTC 3887 / NRRL 1 / QM 1276 / 107)</name>
    <dbReference type="NCBI Taxonomy" id="344612"/>
    <lineage>
        <taxon>Eukaryota</taxon>
        <taxon>Fungi</taxon>
        <taxon>Dikarya</taxon>
        <taxon>Ascomycota</taxon>
        <taxon>Pezizomycotina</taxon>
        <taxon>Eurotiomycetes</taxon>
        <taxon>Eurotiomycetidae</taxon>
        <taxon>Eurotiales</taxon>
        <taxon>Aspergillaceae</taxon>
        <taxon>Aspergillus</taxon>
        <taxon>Aspergillus subgen. Fumigati</taxon>
    </lineage>
</organism>
<dbReference type="VEuPathDB" id="FungiDB:ACLA_065570"/>
<protein>
    <submittedName>
        <fullName evidence="1">Uncharacterized protein</fullName>
    </submittedName>
</protein>
<dbReference type="OrthoDB" id="3431997at2759"/>
<dbReference type="GeneID" id="4704553"/>
<keyword evidence="2" id="KW-1185">Reference proteome</keyword>
<dbReference type="OMA" id="WKRTRSI"/>
<proteinExistence type="predicted"/>
<dbReference type="AlphaFoldDB" id="A1CG43"/>